<name>A0AA88G9V1_NAELO</name>
<comment type="caution">
    <text evidence="3">The sequence shown here is derived from an EMBL/GenBank/DDBJ whole genome shotgun (WGS) entry which is preliminary data.</text>
</comment>
<sequence length="432" mass="48151">MTTLKVFIATVLLVALFACMTTSSASAAKPRRYQHDMHVLKQLLKEIIQEGEWNSEQVHEEEEAADNSFIPAADMTSMATSSSEFPCAVAATPFRSEKSIDEFIATVTTNPQQLLSEFGKFILTPSFPFSLKQALKILQAVAAAQPRVVRKHVTESLLKRLMDMKSNEAIGLIQSVSDRDWERFKLLELLVSNIVDLPTNREYVLMALFNDPIVKEKASLLLNEVKLHDCAMGAYNSLASGSRVLFVLERSDSMMYSKLTYSSSVSRYDFAKYHLIQMLKQLPATTLFNVVSYHEKIFTKFDQFVPATPQNIELVAKSPFPSSGTSSSSINLEESLKSALKLFTPALSQQMGNNTVYLLSCGPGNRGEFKDAEKLADSIREYAEMARAPVNTIAFTIGSEHFSVSNAEAYREMTSRNLNAIAYATGGFFRRN</sequence>
<gene>
    <name evidence="3" type="ORF">C9374_013170</name>
</gene>
<evidence type="ECO:0000313" key="4">
    <source>
        <dbReference type="Proteomes" id="UP000816034"/>
    </source>
</evidence>
<dbReference type="Gene3D" id="3.40.50.410">
    <property type="entry name" value="von Willebrand factor, type A domain"/>
    <property type="match status" value="1"/>
</dbReference>
<feature type="signal peptide" evidence="1">
    <location>
        <begin position="1"/>
        <end position="27"/>
    </location>
</feature>
<dbReference type="EMBL" id="PYSW02000067">
    <property type="protein sequence ID" value="KAG2372806.1"/>
    <property type="molecule type" value="Genomic_DNA"/>
</dbReference>
<protein>
    <recommendedName>
        <fullName evidence="2">VWFA domain-containing protein</fullName>
    </recommendedName>
</protein>
<dbReference type="InterPro" id="IPR036465">
    <property type="entry name" value="vWFA_dom_sf"/>
</dbReference>
<dbReference type="RefSeq" id="XP_044541981.1">
    <property type="nucleotide sequence ID" value="XM_044689017.1"/>
</dbReference>
<dbReference type="AlphaFoldDB" id="A0AA88G9V1"/>
<dbReference type="PROSITE" id="PS50234">
    <property type="entry name" value="VWFA"/>
    <property type="match status" value="1"/>
</dbReference>
<keyword evidence="1" id="KW-0732">Signal</keyword>
<dbReference type="SUPFAM" id="SSF53300">
    <property type="entry name" value="vWA-like"/>
    <property type="match status" value="1"/>
</dbReference>
<evidence type="ECO:0000256" key="1">
    <source>
        <dbReference type="SAM" id="SignalP"/>
    </source>
</evidence>
<dbReference type="GeneID" id="68105623"/>
<dbReference type="Proteomes" id="UP000816034">
    <property type="component" value="Unassembled WGS sequence"/>
</dbReference>
<dbReference type="PROSITE" id="PS51257">
    <property type="entry name" value="PROKAR_LIPOPROTEIN"/>
    <property type="match status" value="1"/>
</dbReference>
<organism evidence="3 4">
    <name type="scientific">Naegleria lovaniensis</name>
    <name type="common">Amoeba</name>
    <dbReference type="NCBI Taxonomy" id="51637"/>
    <lineage>
        <taxon>Eukaryota</taxon>
        <taxon>Discoba</taxon>
        <taxon>Heterolobosea</taxon>
        <taxon>Tetramitia</taxon>
        <taxon>Eutetramitia</taxon>
        <taxon>Vahlkampfiidae</taxon>
        <taxon>Naegleria</taxon>
    </lineage>
</organism>
<evidence type="ECO:0000313" key="3">
    <source>
        <dbReference type="EMBL" id="KAG2372806.1"/>
    </source>
</evidence>
<proteinExistence type="predicted"/>
<evidence type="ECO:0000259" key="2">
    <source>
        <dbReference type="PROSITE" id="PS50234"/>
    </source>
</evidence>
<feature type="chain" id="PRO_5041734690" description="VWFA domain-containing protein" evidence="1">
    <location>
        <begin position="28"/>
        <end position="432"/>
    </location>
</feature>
<dbReference type="InterPro" id="IPR002035">
    <property type="entry name" value="VWF_A"/>
</dbReference>
<accession>A0AA88G9V1</accession>
<feature type="domain" description="VWFA" evidence="2">
    <location>
        <begin position="243"/>
        <end position="432"/>
    </location>
</feature>
<keyword evidence="4" id="KW-1185">Reference proteome</keyword>
<reference evidence="3 4" key="1">
    <citation type="journal article" date="2018" name="BMC Genomics">
        <title>The genome of Naegleria lovaniensis, the basis for a comparative approach to unravel pathogenicity factors of the human pathogenic amoeba N. fowleri.</title>
        <authorList>
            <person name="Liechti N."/>
            <person name="Schurch N."/>
            <person name="Bruggmann R."/>
            <person name="Wittwer M."/>
        </authorList>
    </citation>
    <scope>NUCLEOTIDE SEQUENCE [LARGE SCALE GENOMIC DNA]</scope>
    <source>
        <strain evidence="3 4">ATCC 30569</strain>
    </source>
</reference>